<gene>
    <name evidence="2" type="ORF">ACFSJ3_08830</name>
</gene>
<dbReference type="InterPro" id="IPR013766">
    <property type="entry name" value="Thioredoxin_domain"/>
</dbReference>
<dbReference type="Pfam" id="PF14561">
    <property type="entry name" value="TPR_20"/>
    <property type="match status" value="1"/>
</dbReference>
<protein>
    <submittedName>
        <fullName evidence="2">Tetratricopeptide repeat protein</fullName>
    </submittedName>
</protein>
<evidence type="ECO:0000313" key="3">
    <source>
        <dbReference type="Proteomes" id="UP001597380"/>
    </source>
</evidence>
<name>A0ABW4XLM6_9GAMM</name>
<dbReference type="InterPro" id="IPR011990">
    <property type="entry name" value="TPR-like_helical_dom_sf"/>
</dbReference>
<reference evidence="3" key="1">
    <citation type="journal article" date="2019" name="Int. J. Syst. Evol. Microbiol.">
        <title>The Global Catalogue of Microorganisms (GCM) 10K type strain sequencing project: providing services to taxonomists for standard genome sequencing and annotation.</title>
        <authorList>
            <consortium name="The Broad Institute Genomics Platform"/>
            <consortium name="The Broad Institute Genome Sequencing Center for Infectious Disease"/>
            <person name="Wu L."/>
            <person name="Ma J."/>
        </authorList>
    </citation>
    <scope>NUCLEOTIDE SEQUENCE [LARGE SCALE GENOMIC DNA]</scope>
    <source>
        <strain evidence="3">CGMCC 1.10992</strain>
    </source>
</reference>
<evidence type="ECO:0000313" key="2">
    <source>
        <dbReference type="EMBL" id="MFD2096087.1"/>
    </source>
</evidence>
<dbReference type="PANTHER" id="PTHR45663:SF11">
    <property type="entry name" value="GEO12009P1"/>
    <property type="match status" value="1"/>
</dbReference>
<sequence length="289" mass="31841">MEPVNSSPNILDVSVANFQQVIQSLPANQLLLLEFWAPEMEACQAMSQTLEKIAAEYPNELVVGRVNCAADQQLAMQCGVRALPTVMVVKEGKMLDGFDGQADEQQVRAVLDKHLPKEQDLLLAQARELLQAQQATEAFPLLKRAYELDGSRPDIRLSLADTLLALGKLKDAAELLASIGLADQDGYYQSLMSQLELKQQAAESPELRELEQAHADAPDDVEVSYRLAVQYQAANRSDEALAILFSLLKKDLTAVNGDARASLLDILATLPQGDPLAAEYRRKFYSLLY</sequence>
<dbReference type="InterPro" id="IPR036249">
    <property type="entry name" value="Thioredoxin-like_sf"/>
</dbReference>
<dbReference type="SUPFAM" id="SSF48452">
    <property type="entry name" value="TPR-like"/>
    <property type="match status" value="1"/>
</dbReference>
<organism evidence="2 3">
    <name type="scientific">Corallincola platygyrae</name>
    <dbReference type="NCBI Taxonomy" id="1193278"/>
    <lineage>
        <taxon>Bacteria</taxon>
        <taxon>Pseudomonadati</taxon>
        <taxon>Pseudomonadota</taxon>
        <taxon>Gammaproteobacteria</taxon>
        <taxon>Alteromonadales</taxon>
        <taxon>Psychromonadaceae</taxon>
        <taxon>Corallincola</taxon>
    </lineage>
</organism>
<dbReference type="Pfam" id="PF14559">
    <property type="entry name" value="TPR_19"/>
    <property type="match status" value="1"/>
</dbReference>
<dbReference type="Gene3D" id="3.40.30.10">
    <property type="entry name" value="Glutaredoxin"/>
    <property type="match status" value="1"/>
</dbReference>
<dbReference type="SUPFAM" id="SSF52833">
    <property type="entry name" value="Thioredoxin-like"/>
    <property type="match status" value="1"/>
</dbReference>
<dbReference type="EMBL" id="JBHUHT010000011">
    <property type="protein sequence ID" value="MFD2096087.1"/>
    <property type="molecule type" value="Genomic_DNA"/>
</dbReference>
<accession>A0ABW4XLM6</accession>
<dbReference type="PANTHER" id="PTHR45663">
    <property type="entry name" value="GEO12009P1"/>
    <property type="match status" value="1"/>
</dbReference>
<proteinExistence type="predicted"/>
<dbReference type="CDD" id="cd02956">
    <property type="entry name" value="ybbN"/>
    <property type="match status" value="1"/>
</dbReference>
<keyword evidence="3" id="KW-1185">Reference proteome</keyword>
<dbReference type="RefSeq" id="WP_345341086.1">
    <property type="nucleotide sequence ID" value="NZ_BAABLI010000017.1"/>
</dbReference>
<evidence type="ECO:0000259" key="1">
    <source>
        <dbReference type="PROSITE" id="PS51352"/>
    </source>
</evidence>
<dbReference type="Pfam" id="PF00085">
    <property type="entry name" value="Thioredoxin"/>
    <property type="match status" value="1"/>
</dbReference>
<dbReference type="Proteomes" id="UP001597380">
    <property type="component" value="Unassembled WGS sequence"/>
</dbReference>
<dbReference type="PROSITE" id="PS51352">
    <property type="entry name" value="THIOREDOXIN_2"/>
    <property type="match status" value="1"/>
</dbReference>
<comment type="caution">
    <text evidence="2">The sequence shown here is derived from an EMBL/GenBank/DDBJ whole genome shotgun (WGS) entry which is preliminary data.</text>
</comment>
<dbReference type="Gene3D" id="1.25.40.10">
    <property type="entry name" value="Tetratricopeptide repeat domain"/>
    <property type="match status" value="2"/>
</dbReference>
<feature type="domain" description="Thioredoxin" evidence="1">
    <location>
        <begin position="1"/>
        <end position="116"/>
    </location>
</feature>